<keyword evidence="2" id="KW-1185">Reference proteome</keyword>
<dbReference type="AlphaFoldDB" id="A0AAD1WD87"/>
<organism evidence="1 2">
    <name type="scientific">Pelobates cultripes</name>
    <name type="common">Western spadefoot toad</name>
    <dbReference type="NCBI Taxonomy" id="61616"/>
    <lineage>
        <taxon>Eukaryota</taxon>
        <taxon>Metazoa</taxon>
        <taxon>Chordata</taxon>
        <taxon>Craniata</taxon>
        <taxon>Vertebrata</taxon>
        <taxon>Euteleostomi</taxon>
        <taxon>Amphibia</taxon>
        <taxon>Batrachia</taxon>
        <taxon>Anura</taxon>
        <taxon>Pelobatoidea</taxon>
        <taxon>Pelobatidae</taxon>
        <taxon>Pelobates</taxon>
    </lineage>
</organism>
<accession>A0AAD1WD87</accession>
<proteinExistence type="predicted"/>
<evidence type="ECO:0000313" key="1">
    <source>
        <dbReference type="EMBL" id="CAH2300339.1"/>
    </source>
</evidence>
<feature type="non-terminal residue" evidence="1">
    <location>
        <position position="72"/>
    </location>
</feature>
<reference evidence="1" key="1">
    <citation type="submission" date="2022-03" db="EMBL/GenBank/DDBJ databases">
        <authorList>
            <person name="Alioto T."/>
            <person name="Alioto T."/>
            <person name="Gomez Garrido J."/>
        </authorList>
    </citation>
    <scope>NUCLEOTIDE SEQUENCE</scope>
</reference>
<sequence>MEVEMYQLQRTLINNEHRKEVQPHTLKNPFKVKYTSKIKTSSNSIKTFMQVLKKDSERIIRKPLDHRQNLTK</sequence>
<evidence type="ECO:0000313" key="2">
    <source>
        <dbReference type="Proteomes" id="UP001295444"/>
    </source>
</evidence>
<protein>
    <submittedName>
        <fullName evidence="1">Uncharacterized protein</fullName>
    </submittedName>
</protein>
<name>A0AAD1WD87_PELCU</name>
<dbReference type="Proteomes" id="UP001295444">
    <property type="component" value="Chromosome 06"/>
</dbReference>
<dbReference type="EMBL" id="OW240917">
    <property type="protein sequence ID" value="CAH2300339.1"/>
    <property type="molecule type" value="Genomic_DNA"/>
</dbReference>
<gene>
    <name evidence="1" type="ORF">PECUL_23A047230</name>
</gene>